<evidence type="ECO:0000313" key="1">
    <source>
        <dbReference type="EMBL" id="JAD98440.1"/>
    </source>
</evidence>
<sequence length="89" mass="9956">MTLFLTKRKDQIAVLFIRLPKMSLWIEALGGICAEEEESTWGRLVLLVVIQCIVGHMGHAKWAARGPVILARTKHSTARCHPGLCRHSP</sequence>
<protein>
    <submittedName>
        <fullName evidence="1">Uncharacterized protein</fullName>
    </submittedName>
</protein>
<proteinExistence type="predicted"/>
<name>A0A0A9EKN5_ARUDO</name>
<dbReference type="EMBL" id="GBRH01199455">
    <property type="protein sequence ID" value="JAD98440.1"/>
    <property type="molecule type" value="Transcribed_RNA"/>
</dbReference>
<accession>A0A0A9EKN5</accession>
<dbReference type="AlphaFoldDB" id="A0A0A9EKN5"/>
<reference evidence="1" key="2">
    <citation type="journal article" date="2015" name="Data Brief">
        <title>Shoot transcriptome of the giant reed, Arundo donax.</title>
        <authorList>
            <person name="Barrero R.A."/>
            <person name="Guerrero F.D."/>
            <person name="Moolhuijzen P."/>
            <person name="Goolsby J.A."/>
            <person name="Tidwell J."/>
            <person name="Bellgard S.E."/>
            <person name="Bellgard M.I."/>
        </authorList>
    </citation>
    <scope>NUCLEOTIDE SEQUENCE</scope>
    <source>
        <tissue evidence="1">Shoot tissue taken approximately 20 cm above the soil surface</tissue>
    </source>
</reference>
<reference evidence="1" key="1">
    <citation type="submission" date="2014-09" db="EMBL/GenBank/DDBJ databases">
        <authorList>
            <person name="Magalhaes I.L.F."/>
            <person name="Oliveira U."/>
            <person name="Santos F.R."/>
            <person name="Vidigal T.H.D.A."/>
            <person name="Brescovit A.D."/>
            <person name="Santos A.J."/>
        </authorList>
    </citation>
    <scope>NUCLEOTIDE SEQUENCE</scope>
    <source>
        <tissue evidence="1">Shoot tissue taken approximately 20 cm above the soil surface</tissue>
    </source>
</reference>
<organism evidence="1">
    <name type="scientific">Arundo donax</name>
    <name type="common">Giant reed</name>
    <name type="synonym">Donax arundinaceus</name>
    <dbReference type="NCBI Taxonomy" id="35708"/>
    <lineage>
        <taxon>Eukaryota</taxon>
        <taxon>Viridiplantae</taxon>
        <taxon>Streptophyta</taxon>
        <taxon>Embryophyta</taxon>
        <taxon>Tracheophyta</taxon>
        <taxon>Spermatophyta</taxon>
        <taxon>Magnoliopsida</taxon>
        <taxon>Liliopsida</taxon>
        <taxon>Poales</taxon>
        <taxon>Poaceae</taxon>
        <taxon>PACMAD clade</taxon>
        <taxon>Arundinoideae</taxon>
        <taxon>Arundineae</taxon>
        <taxon>Arundo</taxon>
    </lineage>
</organism>